<reference evidence="4" key="1">
    <citation type="journal article" date="2016" name="Int. J. Mol. Sci.">
        <title>Comparative genomics of the extreme acidophile Acidithiobacillus thiooxidans reveals intraspecific divergence and niche adaptation.</title>
        <authorList>
            <person name="Zhang X."/>
            <person name="Feng X."/>
            <person name="Tao J."/>
            <person name="Ma L."/>
            <person name="Xiao Y."/>
            <person name="Liang Y."/>
            <person name="Liu X."/>
            <person name="Yin H."/>
        </authorList>
    </citation>
    <scope>NUCLEOTIDE SEQUENCE [LARGE SCALE GENOMIC DNA]</scope>
    <source>
        <strain evidence="4">DXS-W</strain>
    </source>
</reference>
<evidence type="ECO:0000256" key="1">
    <source>
        <dbReference type="ARBA" id="ARBA00022679"/>
    </source>
</evidence>
<dbReference type="GO" id="GO:0019563">
    <property type="term" value="P:glycerol catabolic process"/>
    <property type="evidence" value="ECO:0007669"/>
    <property type="project" value="TreeGrafter"/>
</dbReference>
<dbReference type="GO" id="GO:0005829">
    <property type="term" value="C:cytosol"/>
    <property type="evidence" value="ECO:0007669"/>
    <property type="project" value="TreeGrafter"/>
</dbReference>
<dbReference type="SUPFAM" id="SSF101473">
    <property type="entry name" value="DhaL-like"/>
    <property type="match status" value="1"/>
</dbReference>
<accession>A0A1C2IP10</accession>
<evidence type="ECO:0000313" key="4">
    <source>
        <dbReference type="EMBL" id="OCX75131.1"/>
    </source>
</evidence>
<evidence type="ECO:0000259" key="3">
    <source>
        <dbReference type="PROSITE" id="PS51480"/>
    </source>
</evidence>
<organism evidence="4 5">
    <name type="scientific">Acidithiobacillus thiooxidans</name>
    <name type="common">Thiobacillus thiooxidans</name>
    <dbReference type="NCBI Taxonomy" id="930"/>
    <lineage>
        <taxon>Bacteria</taxon>
        <taxon>Pseudomonadati</taxon>
        <taxon>Pseudomonadota</taxon>
        <taxon>Acidithiobacillia</taxon>
        <taxon>Acidithiobacillales</taxon>
        <taxon>Acidithiobacillaceae</taxon>
        <taxon>Acidithiobacillus</taxon>
    </lineage>
</organism>
<comment type="caution">
    <text evidence="4">The sequence shown here is derived from an EMBL/GenBank/DDBJ whole genome shotgun (WGS) entry which is preliminary data.</text>
</comment>
<dbReference type="InterPro" id="IPR036117">
    <property type="entry name" value="DhaL_dom_sf"/>
</dbReference>
<dbReference type="RefSeq" id="WP_065975444.1">
    <property type="nucleotide sequence ID" value="NZ_LWRY01000021.1"/>
</dbReference>
<dbReference type="PANTHER" id="PTHR28629">
    <property type="entry name" value="TRIOKINASE/FMN CYCLASE"/>
    <property type="match status" value="1"/>
</dbReference>
<feature type="domain" description="DhaL" evidence="3">
    <location>
        <begin position="6"/>
        <end position="198"/>
    </location>
</feature>
<dbReference type="PANTHER" id="PTHR28629:SF4">
    <property type="entry name" value="TRIOKINASE_FMN CYCLASE"/>
    <property type="match status" value="1"/>
</dbReference>
<dbReference type="SMART" id="SM01120">
    <property type="entry name" value="Dak2"/>
    <property type="match status" value="1"/>
</dbReference>
<proteinExistence type="predicted"/>
<evidence type="ECO:0000313" key="5">
    <source>
        <dbReference type="Proteomes" id="UP000095008"/>
    </source>
</evidence>
<protein>
    <submittedName>
        <fullName evidence="4">Dihydroxyacetone kinase subunit L</fullName>
    </submittedName>
</protein>
<dbReference type="EMBL" id="LWRY01000021">
    <property type="protein sequence ID" value="OCX75131.1"/>
    <property type="molecule type" value="Genomic_DNA"/>
</dbReference>
<dbReference type="OrthoDB" id="9800291at2"/>
<dbReference type="Gene3D" id="1.25.40.340">
    <property type="match status" value="1"/>
</dbReference>
<dbReference type="Proteomes" id="UP000095008">
    <property type="component" value="Unassembled WGS sequence"/>
</dbReference>
<dbReference type="PROSITE" id="PS51480">
    <property type="entry name" value="DHAL"/>
    <property type="match status" value="1"/>
</dbReference>
<dbReference type="Pfam" id="PF02734">
    <property type="entry name" value="Dak2"/>
    <property type="match status" value="1"/>
</dbReference>
<keyword evidence="5" id="KW-1185">Reference proteome</keyword>
<dbReference type="FunFam" id="1.25.40.340:FF:000002">
    <property type="entry name" value="Dihydroxyacetone kinase, L subunit"/>
    <property type="match status" value="1"/>
</dbReference>
<dbReference type="GeneID" id="60697956"/>
<gene>
    <name evidence="4" type="ORF">A6M23_03500</name>
</gene>
<sequence length="199" mass="20606">MEYSLNALNQWIVCAEHQFKTQLAELNALDAAIGDGDHGSNLARGFAKVVEKLQAEKPATPAALLKLVGMTLISSVGGASGPLYGTFFLEAAKVAGDQLQLDDAGLALCLQAGLAGIQRLGKAEPGDKTMVDALSPAVSALNHQAGLEMAAQKAREGRDATIPMIAHKGRASYLGERAIGHADPGATSASLLFDCLAKL</sequence>
<dbReference type="GO" id="GO:0004371">
    <property type="term" value="F:glycerone kinase activity"/>
    <property type="evidence" value="ECO:0007669"/>
    <property type="project" value="InterPro"/>
</dbReference>
<keyword evidence="2 4" id="KW-0418">Kinase</keyword>
<keyword evidence="1" id="KW-0808">Transferase</keyword>
<dbReference type="AlphaFoldDB" id="A0A1C2IP10"/>
<name>A0A1C2IP10_ACITH</name>
<dbReference type="InterPro" id="IPR012737">
    <property type="entry name" value="DhaK_L_YcgS"/>
</dbReference>
<evidence type="ECO:0000256" key="2">
    <source>
        <dbReference type="ARBA" id="ARBA00022777"/>
    </source>
</evidence>
<dbReference type="InterPro" id="IPR004007">
    <property type="entry name" value="DhaL_dom"/>
</dbReference>
<dbReference type="InterPro" id="IPR050861">
    <property type="entry name" value="Dihydroxyacetone_Kinase"/>
</dbReference>
<dbReference type="NCBIfam" id="TIGR02365">
    <property type="entry name" value="dha_L_ycgS"/>
    <property type="match status" value="1"/>
</dbReference>